<name>A0A6G6XKB8_9CAUD</name>
<dbReference type="Proteomes" id="UP000503093">
    <property type="component" value="Segment"/>
</dbReference>
<proteinExistence type="predicted"/>
<gene>
    <name evidence="1" type="primary">144</name>
    <name evidence="1" type="ORF">SEA_SKOG_143</name>
</gene>
<dbReference type="GeneID" id="64766625"/>
<evidence type="ECO:0008006" key="3">
    <source>
        <dbReference type="Google" id="ProtNLM"/>
    </source>
</evidence>
<reference evidence="1 2" key="1">
    <citation type="submission" date="2020-01" db="EMBL/GenBank/DDBJ databases">
        <authorList>
            <person name="Alvaro L.E."/>
            <person name="Baker K.N."/>
            <person name="Baxter I.S."/>
            <person name="Brown M.R."/>
            <person name="Driscoll K.D."/>
            <person name="Elrubaie J.M."/>
            <person name="Feith S.L."/>
            <person name="Indihar D.F."/>
            <person name="Knoch V.T."/>
            <person name="Koirtyohann K.M."/>
            <person name="Kratz M.A."/>
            <person name="Lear A.H."/>
            <person name="Lindblom K.E."/>
            <person name="Marcus E.R."/>
            <person name="Murphy M.E."/>
            <person name="Sensor R."/>
            <person name="Sherman S.J."/>
            <person name="Swift V.R."/>
            <person name="White K.E."/>
            <person name="Wills S.J."/>
            <person name="Gatt S.M."/>
            <person name="Lohbauer S.A."/>
            <person name="Power T.R."/>
            <person name="Rosales K.A."/>
            <person name="Sisson B.M."/>
            <person name="Isern S."/>
            <person name="Michael S.F."/>
            <person name="Sunnen C.N."/>
            <person name="Garlena R.A."/>
            <person name="Russell D.A."/>
            <person name="Pope W.H."/>
            <person name="Jacobs-Sera D."/>
            <person name="Hatfull G.F."/>
        </authorList>
    </citation>
    <scope>NUCLEOTIDE SEQUENCE [LARGE SCALE GENOMIC DNA]</scope>
</reference>
<accession>A0A6G6XKB8</accession>
<organism evidence="1 2">
    <name type="scientific">Gordonia phage Skog</name>
    <dbReference type="NCBI Taxonomy" id="2704033"/>
    <lineage>
        <taxon>Viruses</taxon>
        <taxon>Duplodnaviria</taxon>
        <taxon>Heunggongvirae</taxon>
        <taxon>Uroviricota</taxon>
        <taxon>Caudoviricetes</taxon>
        <taxon>Skogvirus</taxon>
        <taxon>Skogvirus Skog</taxon>
    </lineage>
</organism>
<dbReference type="RefSeq" id="YP_010059393.1">
    <property type="nucleotide sequence ID" value="NC_054725.1"/>
</dbReference>
<dbReference type="KEGG" id="vg:64766625"/>
<evidence type="ECO:0000313" key="2">
    <source>
        <dbReference type="Proteomes" id="UP000503093"/>
    </source>
</evidence>
<dbReference type="EMBL" id="MN908687">
    <property type="protein sequence ID" value="QIG58295.1"/>
    <property type="molecule type" value="Genomic_DNA"/>
</dbReference>
<keyword evidence="2" id="KW-1185">Reference proteome</keyword>
<sequence>MTAIATLPQVPAQRLRNSNLVELVNALKARRAQKLDVVVPTNHIRLSGGNLLVGGLDEVKVADHIDESGVTPGFSFDPSGLYEPTHIVDQHIASLFNIPVRYVRKLREEDVELLDINVNRHADRVTTGSNLLRLIWGSNPTDAATTGIVRAILSDRYQIIDHLDTVLAILAGLKEAGLGGENVKSVDLSENKLYLNIEVPEIAVHGRSLIKGYRSPFSGQSGEDLPLVHAGLEFSNSENGNGAFQVTPKAIFQVCNNGATINAFNLRKIHLGRKLEQGQINWSKGTITAANELVRNQVRDATKSFLSTDFLNAAVDEWEKEAGVEVRKPLDVIKVVAKELSYTENEQEEILADFIKGGQLTSGGIGHAITSVAQRIEDPDRSHDFAETHQKATSIAARVAATV</sequence>
<evidence type="ECO:0000313" key="1">
    <source>
        <dbReference type="EMBL" id="QIG58295.1"/>
    </source>
</evidence>
<protein>
    <recommendedName>
        <fullName evidence="3">DUF932 domain-containing protein</fullName>
    </recommendedName>
</protein>